<dbReference type="CDD" id="cd16015">
    <property type="entry name" value="LTA_synthase"/>
    <property type="match status" value="1"/>
</dbReference>
<evidence type="ECO:0000259" key="9">
    <source>
        <dbReference type="Pfam" id="PF00884"/>
    </source>
</evidence>
<feature type="region of interest" description="Disordered" evidence="7">
    <location>
        <begin position="1"/>
        <end position="39"/>
    </location>
</feature>
<reference evidence="11" key="1">
    <citation type="submission" date="2023-12" db="EMBL/GenBank/DDBJ databases">
        <title>Novel species in genus Nocardioides.</title>
        <authorList>
            <person name="Zhou H."/>
        </authorList>
    </citation>
    <scope>NUCLEOTIDE SEQUENCE [LARGE SCALE GENOMIC DNA]</scope>
    <source>
        <strain evidence="11">HM61</strain>
    </source>
</reference>
<evidence type="ECO:0000256" key="7">
    <source>
        <dbReference type="SAM" id="MobiDB-lite"/>
    </source>
</evidence>
<comment type="pathway">
    <text evidence="2">Cell wall biogenesis; lipoteichoic acid biosynthesis.</text>
</comment>
<evidence type="ECO:0000313" key="11">
    <source>
        <dbReference type="Proteomes" id="UP001327225"/>
    </source>
</evidence>
<evidence type="ECO:0000256" key="4">
    <source>
        <dbReference type="ARBA" id="ARBA00022692"/>
    </source>
</evidence>
<keyword evidence="4 8" id="KW-0812">Transmembrane</keyword>
<accession>A0ABZ0ZVU7</accession>
<evidence type="ECO:0000256" key="1">
    <source>
        <dbReference type="ARBA" id="ARBA00004651"/>
    </source>
</evidence>
<name>A0ABZ0ZVU7_9ACTN</name>
<dbReference type="InterPro" id="IPR000917">
    <property type="entry name" value="Sulfatase_N"/>
</dbReference>
<evidence type="ECO:0000256" key="8">
    <source>
        <dbReference type="SAM" id="Phobius"/>
    </source>
</evidence>
<feature type="compositionally biased region" description="Basic and acidic residues" evidence="7">
    <location>
        <begin position="20"/>
        <end position="39"/>
    </location>
</feature>
<proteinExistence type="predicted"/>
<dbReference type="SUPFAM" id="SSF53649">
    <property type="entry name" value="Alkaline phosphatase-like"/>
    <property type="match status" value="1"/>
</dbReference>
<gene>
    <name evidence="10" type="ORF">SHK19_07425</name>
</gene>
<feature type="transmembrane region" description="Helical" evidence="8">
    <location>
        <begin position="49"/>
        <end position="69"/>
    </location>
</feature>
<dbReference type="EMBL" id="CP141059">
    <property type="protein sequence ID" value="WQQ28054.1"/>
    <property type="molecule type" value="Genomic_DNA"/>
</dbReference>
<feature type="transmembrane region" description="Helical" evidence="8">
    <location>
        <begin position="197"/>
        <end position="216"/>
    </location>
</feature>
<feature type="transmembrane region" description="Helical" evidence="8">
    <location>
        <begin position="149"/>
        <end position="176"/>
    </location>
</feature>
<sequence length="660" mass="73676">MSTSSVADPPLPAQGDEGEDRAPDAGRPREVGPAVEEPHGPDVVLRRGAGVSLLAAVVLTLVLEVSTLWRGEPRWLLDQFVTGIAFYADTLVVWLLLLFVWSLIGRLWWSIGLLSAVVIPVAAANRVKIILREEPIYPSDIDFLSEPGFLSAFVSPWMVALLVLALAVVVAACVMVGRRLGRRYPRPSLRRLPRRQAVQLGLLRVGVLLVTATLLFQTTKFNEPGNLWRKAYEVRGEHWRYWNQKTNYRSNGFVGGFLYNMPISAMATPPGYDQAAMDQVSARYTAAAERINRTRTGSLDDVNVVLVLSESFTDPTQLDGFELERDPILRTRATMEETTSGTMLAQLYGGGTANMEFETLTGQSIALFRPQMVSPYQMLVADYSSYPSAVGWFKSQGHKAIAIHPFMVGLYKREQVYRTLGFEEFIHDTSMQSQEMIDDNPYIDDAAAFDEVLHQIEDHDDPLMINLVTMQNHIPVEGNYDDPIDVSGVGGDQDDRIGQYARGLEHTDVALADFFHELETSDEKTVVLFYGDHLPGIYDSDVKNANNDGLGLYETPFFVWNSEGNVHRPMPLTSPAFFLPLVYRAADAPVPPYLALLDRMHRRISALQHGRIVTSDGAETPEESLDSRSAQLLEDMRLVQYDFSIGERYAVDELWPGAAE</sequence>
<dbReference type="Pfam" id="PF00884">
    <property type="entry name" value="Sulfatase"/>
    <property type="match status" value="1"/>
</dbReference>
<dbReference type="RefSeq" id="WP_322938274.1">
    <property type="nucleotide sequence ID" value="NZ_CP141059.1"/>
</dbReference>
<evidence type="ECO:0000256" key="5">
    <source>
        <dbReference type="ARBA" id="ARBA00022989"/>
    </source>
</evidence>
<dbReference type="Proteomes" id="UP001327225">
    <property type="component" value="Chromosome"/>
</dbReference>
<dbReference type="InterPro" id="IPR017850">
    <property type="entry name" value="Alkaline_phosphatase_core_sf"/>
</dbReference>
<dbReference type="PANTHER" id="PTHR47371:SF3">
    <property type="entry name" value="PHOSPHOGLYCEROL TRANSFERASE I"/>
    <property type="match status" value="1"/>
</dbReference>
<evidence type="ECO:0000256" key="6">
    <source>
        <dbReference type="ARBA" id="ARBA00023136"/>
    </source>
</evidence>
<feature type="transmembrane region" description="Helical" evidence="8">
    <location>
        <begin position="81"/>
        <end position="100"/>
    </location>
</feature>
<keyword evidence="3" id="KW-1003">Cell membrane</keyword>
<keyword evidence="6 8" id="KW-0472">Membrane</keyword>
<evidence type="ECO:0000256" key="3">
    <source>
        <dbReference type="ARBA" id="ARBA00022475"/>
    </source>
</evidence>
<dbReference type="PANTHER" id="PTHR47371">
    <property type="entry name" value="LIPOTEICHOIC ACID SYNTHASE"/>
    <property type="match status" value="1"/>
</dbReference>
<dbReference type="Gene3D" id="3.40.720.10">
    <property type="entry name" value="Alkaline Phosphatase, subunit A"/>
    <property type="match status" value="1"/>
</dbReference>
<keyword evidence="5 8" id="KW-1133">Transmembrane helix</keyword>
<dbReference type="InterPro" id="IPR050448">
    <property type="entry name" value="OpgB/LTA_synthase_biosynth"/>
</dbReference>
<organism evidence="10 11">
    <name type="scientific">Nocardioides bizhenqiangii</name>
    <dbReference type="NCBI Taxonomy" id="3095076"/>
    <lineage>
        <taxon>Bacteria</taxon>
        <taxon>Bacillati</taxon>
        <taxon>Actinomycetota</taxon>
        <taxon>Actinomycetes</taxon>
        <taxon>Propionibacteriales</taxon>
        <taxon>Nocardioidaceae</taxon>
        <taxon>Nocardioides</taxon>
    </lineage>
</organism>
<protein>
    <submittedName>
        <fullName evidence="10">LTA synthase family protein</fullName>
    </submittedName>
</protein>
<evidence type="ECO:0000313" key="10">
    <source>
        <dbReference type="EMBL" id="WQQ28054.1"/>
    </source>
</evidence>
<evidence type="ECO:0000256" key="2">
    <source>
        <dbReference type="ARBA" id="ARBA00004936"/>
    </source>
</evidence>
<comment type="subcellular location">
    <subcellularLocation>
        <location evidence="1">Cell membrane</location>
        <topology evidence="1">Multi-pass membrane protein</topology>
    </subcellularLocation>
</comment>
<keyword evidence="11" id="KW-1185">Reference proteome</keyword>
<feature type="domain" description="Sulfatase N-terminal" evidence="9">
    <location>
        <begin position="303"/>
        <end position="587"/>
    </location>
</feature>